<sequence>MTPEKLFEEKQHIVETVIKQNFKTIKQAEFVAKVNNMELNDLLQAGQLTLWEICLKKDLEQIKNLDGYIARAIKFTIMKEIHRKGKAIKLTSSVTWEERKKFEFSSIDFEINGRTEQDFLAATHINVEEEVITSIQCQEAINKLKPVERLILVKNSHGFSDEEIAIEIGSNRGAVNKRRNRAIKKINSNYEQNKKNHLLQQVI</sequence>
<accession>A0A2A8H852</accession>
<proteinExistence type="predicted"/>
<dbReference type="RefSeq" id="WP_098227616.1">
    <property type="nucleotide sequence ID" value="NZ_NUBY01000221.1"/>
</dbReference>
<protein>
    <submittedName>
        <fullName evidence="1">RNA polymerase subunit sigma</fullName>
    </submittedName>
</protein>
<dbReference type="InterPro" id="IPR013324">
    <property type="entry name" value="RNA_pol_sigma_r3/r4-like"/>
</dbReference>
<evidence type="ECO:0000313" key="2">
    <source>
        <dbReference type="Proteomes" id="UP000220841"/>
    </source>
</evidence>
<comment type="caution">
    <text evidence="1">The sequence shown here is derived from an EMBL/GenBank/DDBJ whole genome shotgun (WGS) entry which is preliminary data.</text>
</comment>
<evidence type="ECO:0000313" key="1">
    <source>
        <dbReference type="EMBL" id="PEP92490.1"/>
    </source>
</evidence>
<dbReference type="Gene3D" id="1.10.10.10">
    <property type="entry name" value="Winged helix-like DNA-binding domain superfamily/Winged helix DNA-binding domain"/>
    <property type="match status" value="1"/>
</dbReference>
<gene>
    <name evidence="1" type="ORF">CN585_27325</name>
</gene>
<dbReference type="InterPro" id="IPR036388">
    <property type="entry name" value="WH-like_DNA-bd_sf"/>
</dbReference>
<dbReference type="EMBL" id="NUBY01000221">
    <property type="protein sequence ID" value="PEP92490.1"/>
    <property type="molecule type" value="Genomic_DNA"/>
</dbReference>
<reference evidence="1 2" key="1">
    <citation type="submission" date="2017-09" db="EMBL/GenBank/DDBJ databases">
        <title>Large-scale bioinformatics analysis of Bacillus genomes uncovers conserved roles of natural products in bacterial physiology.</title>
        <authorList>
            <consortium name="Agbiome Team Llc"/>
            <person name="Bleich R.M."/>
            <person name="Grubbs K.J."/>
            <person name="Santa Maria K.C."/>
            <person name="Allen S.E."/>
            <person name="Farag S."/>
            <person name="Shank E.A."/>
            <person name="Bowers A."/>
        </authorList>
    </citation>
    <scope>NUCLEOTIDE SEQUENCE [LARGE SCALE GENOMIC DNA]</scope>
    <source>
        <strain evidence="1 2">AFS021349</strain>
    </source>
</reference>
<dbReference type="Proteomes" id="UP000220841">
    <property type="component" value="Unassembled WGS sequence"/>
</dbReference>
<organism evidence="1 2">
    <name type="scientific">Bacillus toyonensis</name>
    <dbReference type="NCBI Taxonomy" id="155322"/>
    <lineage>
        <taxon>Bacteria</taxon>
        <taxon>Bacillati</taxon>
        <taxon>Bacillota</taxon>
        <taxon>Bacilli</taxon>
        <taxon>Bacillales</taxon>
        <taxon>Bacillaceae</taxon>
        <taxon>Bacillus</taxon>
        <taxon>Bacillus cereus group</taxon>
    </lineage>
</organism>
<dbReference type="SUPFAM" id="SSF88659">
    <property type="entry name" value="Sigma3 and sigma4 domains of RNA polymerase sigma factors"/>
    <property type="match status" value="1"/>
</dbReference>
<name>A0A2A8H852_9BACI</name>
<dbReference type="AlphaFoldDB" id="A0A2A8H852"/>